<evidence type="ECO:0000313" key="3">
    <source>
        <dbReference type="EMBL" id="CBY13254.1"/>
    </source>
</evidence>
<keyword evidence="2" id="KW-0472">Membrane</keyword>
<organism evidence="3 4">
    <name type="scientific">Oikopleura dioica</name>
    <name type="common">Tunicate</name>
    <dbReference type="NCBI Taxonomy" id="34765"/>
    <lineage>
        <taxon>Eukaryota</taxon>
        <taxon>Metazoa</taxon>
        <taxon>Chordata</taxon>
        <taxon>Tunicata</taxon>
        <taxon>Appendicularia</taxon>
        <taxon>Copelata</taxon>
        <taxon>Oikopleuridae</taxon>
        <taxon>Oikopleura</taxon>
    </lineage>
</organism>
<accession>E4XU57</accession>
<sequence length="213" mass="22876">MNSAALKTLLKAQSKIVQFGPNLVASLATVFRKILKTICLSMFIEVVRASSSRRNNYVDLLLLTQTLQKKSNAREFPFARVTCTDADDCNTFRYPDWVETPGNECPPGLCEQTTTTTSSTQPTISSSSSTESTVSSSESSTVSSTESTMSSSSSQSSTESTTINTEKEEDEEETDVGLILGATALALTVTAIGGAGVFFFCNRKSSKTNPDKI</sequence>
<keyword evidence="4" id="KW-1185">Reference proteome</keyword>
<evidence type="ECO:0000256" key="2">
    <source>
        <dbReference type="SAM" id="Phobius"/>
    </source>
</evidence>
<evidence type="ECO:0000313" key="4">
    <source>
        <dbReference type="Proteomes" id="UP000001307"/>
    </source>
</evidence>
<keyword evidence="2" id="KW-0812">Transmembrane</keyword>
<reference evidence="3 4" key="1">
    <citation type="journal article" date="2010" name="Science">
        <title>Plasticity of animal genome architecture unmasked by rapid evolution of a pelagic tunicate.</title>
        <authorList>
            <person name="Denoeud F."/>
            <person name="Henriet S."/>
            <person name="Mungpakdee S."/>
            <person name="Aury J.M."/>
            <person name="Da Silva C."/>
            <person name="Brinkmann H."/>
            <person name="Mikhaleva J."/>
            <person name="Olsen L.C."/>
            <person name="Jubin C."/>
            <person name="Canestro C."/>
            <person name="Bouquet J.M."/>
            <person name="Danks G."/>
            <person name="Poulain J."/>
            <person name="Campsteijn C."/>
            <person name="Adamski M."/>
            <person name="Cross I."/>
            <person name="Yadetie F."/>
            <person name="Muffato M."/>
            <person name="Louis A."/>
            <person name="Butcher S."/>
            <person name="Tsagkogeorga G."/>
            <person name="Konrad A."/>
            <person name="Singh S."/>
            <person name="Jensen M.F."/>
            <person name="Cong E.H."/>
            <person name="Eikeseth-Otteraa H."/>
            <person name="Noel B."/>
            <person name="Anthouard V."/>
            <person name="Porcel B.M."/>
            <person name="Kachouri-Lafond R."/>
            <person name="Nishino A."/>
            <person name="Ugolini M."/>
            <person name="Chourrout P."/>
            <person name="Nishida H."/>
            <person name="Aasland R."/>
            <person name="Huzurbazar S."/>
            <person name="Westhof E."/>
            <person name="Delsuc F."/>
            <person name="Lehrach H."/>
            <person name="Reinhardt R."/>
            <person name="Weissenbach J."/>
            <person name="Roy S.W."/>
            <person name="Artiguenave F."/>
            <person name="Postlethwait J.H."/>
            <person name="Manak J.R."/>
            <person name="Thompson E.M."/>
            <person name="Jaillon O."/>
            <person name="Du Pasquier L."/>
            <person name="Boudinot P."/>
            <person name="Liberles D.A."/>
            <person name="Volff J.N."/>
            <person name="Philippe H."/>
            <person name="Lenhard B."/>
            <person name="Roest Crollius H."/>
            <person name="Wincker P."/>
            <person name="Chourrout D."/>
        </authorList>
    </citation>
    <scope>NUCLEOTIDE SEQUENCE [LARGE SCALE GENOMIC DNA]</scope>
</reference>
<dbReference type="Proteomes" id="UP000001307">
    <property type="component" value="Unassembled WGS sequence"/>
</dbReference>
<name>E4XU57_OIKDI</name>
<dbReference type="EMBL" id="FN653171">
    <property type="protein sequence ID" value="CBY13254.1"/>
    <property type="molecule type" value="Genomic_DNA"/>
</dbReference>
<feature type="compositionally biased region" description="Low complexity" evidence="1">
    <location>
        <begin position="111"/>
        <end position="164"/>
    </location>
</feature>
<evidence type="ECO:0000256" key="1">
    <source>
        <dbReference type="SAM" id="MobiDB-lite"/>
    </source>
</evidence>
<feature type="region of interest" description="Disordered" evidence="1">
    <location>
        <begin position="103"/>
        <end position="175"/>
    </location>
</feature>
<protein>
    <submittedName>
        <fullName evidence="3">Uncharacterized protein</fullName>
    </submittedName>
</protein>
<keyword evidence="2" id="KW-1133">Transmembrane helix</keyword>
<dbReference type="AlphaFoldDB" id="E4XU57"/>
<gene>
    <name evidence="3" type="ORF">GSOID_T00004031001</name>
</gene>
<dbReference type="InParanoid" id="E4XU57"/>
<feature type="transmembrane region" description="Helical" evidence="2">
    <location>
        <begin position="176"/>
        <end position="200"/>
    </location>
</feature>
<proteinExistence type="predicted"/>